<name>A0A8A1ME08_AJECA</name>
<dbReference type="VEuPathDB" id="FungiDB:I7I51_01225"/>
<reference evidence="1" key="1">
    <citation type="submission" date="2021-01" db="EMBL/GenBank/DDBJ databases">
        <title>Chromosome-level genome assembly of a human fungal pathogen reveals clustering of transcriptionally co-regulated genes.</title>
        <authorList>
            <person name="Voorhies M."/>
            <person name="Cohen S."/>
            <person name="Shea T.P."/>
            <person name="Petrus S."/>
            <person name="Munoz J.F."/>
            <person name="Poplawski S."/>
            <person name="Goldman W.E."/>
            <person name="Michael T."/>
            <person name="Cuomo C.A."/>
            <person name="Sil A."/>
            <person name="Beyhan S."/>
        </authorList>
    </citation>
    <scope>NUCLEOTIDE SEQUENCE</scope>
    <source>
        <strain evidence="1">WU24</strain>
    </source>
</reference>
<dbReference type="Proteomes" id="UP000663671">
    <property type="component" value="Chromosome 1"/>
</dbReference>
<dbReference type="OrthoDB" id="5317507at2759"/>
<evidence type="ECO:0000313" key="2">
    <source>
        <dbReference type="Proteomes" id="UP000663671"/>
    </source>
</evidence>
<proteinExistence type="predicted"/>
<protein>
    <submittedName>
        <fullName evidence="1">Uncharacterized protein</fullName>
    </submittedName>
</protein>
<dbReference type="EMBL" id="CP069114">
    <property type="protein sequence ID" value="QSS64161.1"/>
    <property type="molecule type" value="Genomic_DNA"/>
</dbReference>
<evidence type="ECO:0000313" key="1">
    <source>
        <dbReference type="EMBL" id="QSS64161.1"/>
    </source>
</evidence>
<gene>
    <name evidence="1" type="ORF">I7I51_01225</name>
</gene>
<sequence length="158" mass="17617">MTYIPAGSLPKGFSGMILGQHSLLDLVENQGVPVKVPASKGFDPQDSWGEIRISPPSLIAHFDLSQRLAMFVDFCARHGTPTDLFQPLKSDPQTDNARILTSKHLDSIDLEDEVRRGEVIHHKLPLKPPEQIQSMGDVLQCDGYSYSPKILNHRNYLS</sequence>
<accession>A0A8A1ME08</accession>
<dbReference type="AlphaFoldDB" id="A0A8A1ME08"/>
<organism evidence="1 2">
    <name type="scientific">Ajellomyces capsulatus</name>
    <name type="common">Darling's disease fungus</name>
    <name type="synonym">Histoplasma capsulatum</name>
    <dbReference type="NCBI Taxonomy" id="5037"/>
    <lineage>
        <taxon>Eukaryota</taxon>
        <taxon>Fungi</taxon>
        <taxon>Dikarya</taxon>
        <taxon>Ascomycota</taxon>
        <taxon>Pezizomycotina</taxon>
        <taxon>Eurotiomycetes</taxon>
        <taxon>Eurotiomycetidae</taxon>
        <taxon>Onygenales</taxon>
        <taxon>Ajellomycetaceae</taxon>
        <taxon>Histoplasma</taxon>
    </lineage>
</organism>